<sequence>MDRIELIVQADELAELILHLPEVRSYRAAEARMEANGEAMNLRRRLFELREQIAEFQARRVPPLHYSYLLEEADELLGKLNAMPEVQAFEEAQAKLNDLLDAISSRLSAAVEKRTEDRA</sequence>
<dbReference type="KEGG" id="aaco:K1I37_08970"/>
<dbReference type="SUPFAM" id="SSF158622">
    <property type="entry name" value="YheA/YmcA-like"/>
    <property type="match status" value="1"/>
</dbReference>
<dbReference type="RefSeq" id="WP_021297429.1">
    <property type="nucleotide sequence ID" value="NZ_AURB01000152.1"/>
</dbReference>
<dbReference type="Proteomes" id="UP000829401">
    <property type="component" value="Chromosome"/>
</dbReference>
<dbReference type="eggNOG" id="COG3679">
    <property type="taxonomic scope" value="Bacteria"/>
</dbReference>
<dbReference type="InterPro" id="IPR010368">
    <property type="entry name" value="Com_YlbF"/>
</dbReference>
<gene>
    <name evidence="1" type="ORF">K1I37_08970</name>
</gene>
<evidence type="ECO:0000313" key="1">
    <source>
        <dbReference type="EMBL" id="UNO50554.1"/>
    </source>
</evidence>
<name>T0BU82_ALIAG</name>
<reference evidence="2" key="1">
    <citation type="journal article" date="2022" name="G3 (Bethesda)">
        <title>Unveiling the complete genome sequence of Alicyclobacillus acidoterrestris DSM 3922T, a taint-producing strain.</title>
        <authorList>
            <person name="Leonardo I.C."/>
            <person name="Barreto Crespo M.T."/>
            <person name="Gaspar F.B."/>
        </authorList>
    </citation>
    <scope>NUCLEOTIDE SEQUENCE [LARGE SCALE GENOMIC DNA]</scope>
    <source>
        <strain evidence="2">DSM 3922</strain>
    </source>
</reference>
<dbReference type="AlphaFoldDB" id="T0BU82"/>
<proteinExistence type="predicted"/>
<accession>T0BU82</accession>
<dbReference type="InterPro" id="IPR052767">
    <property type="entry name" value="Bact_com_dev_regulator"/>
</dbReference>
<organism evidence="1 2">
    <name type="scientific">Alicyclobacillus acidoterrestris (strain ATCC 49025 / DSM 3922 / CIP 106132 / NCIMB 13137 / GD3B)</name>
    <dbReference type="NCBI Taxonomy" id="1356854"/>
    <lineage>
        <taxon>Bacteria</taxon>
        <taxon>Bacillati</taxon>
        <taxon>Bacillota</taxon>
        <taxon>Bacilli</taxon>
        <taxon>Bacillales</taxon>
        <taxon>Alicyclobacillaceae</taxon>
        <taxon>Alicyclobacillus</taxon>
    </lineage>
</organism>
<keyword evidence="2" id="KW-1185">Reference proteome</keyword>
<dbReference type="OrthoDB" id="2381760at2"/>
<dbReference type="Pfam" id="PF06133">
    <property type="entry name" value="Com_YlbF"/>
    <property type="match status" value="1"/>
</dbReference>
<dbReference type="PANTHER" id="PTHR38448">
    <property type="entry name" value="REGULATORY PROTEIN YLBF-RELATED"/>
    <property type="match status" value="1"/>
</dbReference>
<dbReference type="Gene3D" id="1.20.1500.10">
    <property type="entry name" value="YheA/YmcA-like"/>
    <property type="match status" value="1"/>
</dbReference>
<protein>
    <submittedName>
        <fullName evidence="1">YlbF family regulator</fullName>
    </submittedName>
</protein>
<dbReference type="InterPro" id="IPR023378">
    <property type="entry name" value="YheA/YmcA-like_dom_sf"/>
</dbReference>
<dbReference type="EMBL" id="CP080467">
    <property type="protein sequence ID" value="UNO50554.1"/>
    <property type="molecule type" value="Genomic_DNA"/>
</dbReference>
<dbReference type="PANTHER" id="PTHR38448:SF2">
    <property type="entry name" value="REGULATORY PROTEIN YLBF"/>
    <property type="match status" value="1"/>
</dbReference>
<evidence type="ECO:0000313" key="2">
    <source>
        <dbReference type="Proteomes" id="UP000829401"/>
    </source>
</evidence>
<accession>A0A9E6ZWQ4</accession>
<dbReference type="STRING" id="1356854.N007_11905"/>